<reference evidence="1" key="2">
    <citation type="submission" date="2024-07" db="EMBL/GenBank/DDBJ databases">
        <title>Streptomyces haneummycinica sp. nov., a new antibiotic-producing actinobacterium isolated from marine sediment.</title>
        <authorList>
            <person name="Uemura M."/>
            <person name="Hamada M."/>
            <person name="Hirano S."/>
            <person name="Kobayashi K."/>
            <person name="Ohshiro T."/>
            <person name="Kobayashi T."/>
            <person name="Terahara T."/>
        </authorList>
    </citation>
    <scope>NUCLEOTIDE SEQUENCE</scope>
    <source>
        <strain evidence="1">KM77-8</strain>
    </source>
</reference>
<dbReference type="EMBL" id="AP035768">
    <property type="protein sequence ID" value="BFO15650.1"/>
    <property type="molecule type" value="Genomic_DNA"/>
</dbReference>
<accession>A0AAT9HDX2</accession>
<organism evidence="1">
    <name type="scientific">Streptomyces haneummycinicus</name>
    <dbReference type="NCBI Taxonomy" id="3074435"/>
    <lineage>
        <taxon>Bacteria</taxon>
        <taxon>Bacillati</taxon>
        <taxon>Actinomycetota</taxon>
        <taxon>Actinomycetes</taxon>
        <taxon>Kitasatosporales</taxon>
        <taxon>Streptomycetaceae</taxon>
        <taxon>Streptomyces</taxon>
    </lineage>
</organism>
<reference evidence="1" key="1">
    <citation type="submission" date="2024-06" db="EMBL/GenBank/DDBJ databases">
        <authorList>
            <consortium name="consrtm"/>
            <person name="Uemura M."/>
            <person name="Terahara T."/>
        </authorList>
    </citation>
    <scope>NUCLEOTIDE SEQUENCE</scope>
    <source>
        <strain evidence="1">KM77-8</strain>
    </source>
</reference>
<dbReference type="AlphaFoldDB" id="A0AAT9HDX2"/>
<sequence>MAGLLLGLVRVVRLCVVALVAGVRVRLLLVAVRVLLTAVLLLVAGVRVRLLLIAVGGLGLRLGVRLLLRLGLPGCRGVLFGEGREVGEVVGVAGVLDGRRVVGEGAEIVGGDPAVQLLPAPSDRLQGLGEDRLEGAELDVDVVVGGTAQGLRVVAALGASSSS</sequence>
<gene>
    <name evidence="1" type="ORF">SHKM778_20380</name>
</gene>
<proteinExistence type="predicted"/>
<evidence type="ECO:0000313" key="1">
    <source>
        <dbReference type="EMBL" id="BFO15650.1"/>
    </source>
</evidence>
<name>A0AAT9HDX2_9ACTN</name>
<protein>
    <submittedName>
        <fullName evidence="1">Uncharacterized protein</fullName>
    </submittedName>
</protein>